<dbReference type="Pfam" id="PF00005">
    <property type="entry name" value="ABC_tran"/>
    <property type="match status" value="1"/>
</dbReference>
<sequence length="316" mass="34023">MTPDATLPAGTDLAVRVRGLRKSYRVGRATVRDAVAGVDLDVARGEILALLGPNGAGKSTTTEVLEGIRHRDAGEVDVLGRDPWQAPLSWRARVGVVLQDTSEPVDLTVAELVHHWTRLSPHPRDADEVIDLVGLTEKARARVPSLSGGQRRRLDVALAVVGRPELLFLDEPTTGFDPAARRAFWDFVEGLREEGTTILLTTHYLDEAARLADRVAVIAGGRLVACDPPETLGGALREESTVTWRDADGLAHAHATRTPTRLVRSLPTGPDGEVTDLQVARLSLEDVYLHLIGGAADDARVADPATPTDDLEEAVR</sequence>
<dbReference type="InterPro" id="IPR003593">
    <property type="entry name" value="AAA+_ATPase"/>
</dbReference>
<dbReference type="PROSITE" id="PS50893">
    <property type="entry name" value="ABC_TRANSPORTER_2"/>
    <property type="match status" value="1"/>
</dbReference>
<feature type="domain" description="ABC transporter" evidence="6">
    <location>
        <begin position="15"/>
        <end position="245"/>
    </location>
</feature>
<dbReference type="PANTHER" id="PTHR42711:SF17">
    <property type="entry name" value="ABC TRANSPORTER ATP-BINDING PROTEIN"/>
    <property type="match status" value="1"/>
</dbReference>
<evidence type="ECO:0000313" key="8">
    <source>
        <dbReference type="Proteomes" id="UP001596122"/>
    </source>
</evidence>
<evidence type="ECO:0000256" key="4">
    <source>
        <dbReference type="ARBA" id="ARBA00022840"/>
    </source>
</evidence>
<keyword evidence="4 7" id="KW-0067">ATP-binding</keyword>
<dbReference type="PROSITE" id="PS00211">
    <property type="entry name" value="ABC_TRANSPORTER_1"/>
    <property type="match status" value="1"/>
</dbReference>
<keyword evidence="3" id="KW-0547">Nucleotide-binding</keyword>
<dbReference type="InterPro" id="IPR003439">
    <property type="entry name" value="ABC_transporter-like_ATP-bd"/>
</dbReference>
<dbReference type="RefSeq" id="WP_340266820.1">
    <property type="nucleotide sequence ID" value="NZ_JBBEOG010000001.1"/>
</dbReference>
<dbReference type="Proteomes" id="UP001596122">
    <property type="component" value="Unassembled WGS sequence"/>
</dbReference>
<dbReference type="SUPFAM" id="SSF52540">
    <property type="entry name" value="P-loop containing nucleoside triphosphate hydrolases"/>
    <property type="match status" value="1"/>
</dbReference>
<reference evidence="8" key="1">
    <citation type="journal article" date="2019" name="Int. J. Syst. Evol. Microbiol.">
        <title>The Global Catalogue of Microorganisms (GCM) 10K type strain sequencing project: providing services to taxonomists for standard genome sequencing and annotation.</title>
        <authorList>
            <consortium name="The Broad Institute Genomics Platform"/>
            <consortium name="The Broad Institute Genome Sequencing Center for Infectious Disease"/>
            <person name="Wu L."/>
            <person name="Ma J."/>
        </authorList>
    </citation>
    <scope>NUCLEOTIDE SEQUENCE [LARGE SCALE GENOMIC DNA]</scope>
    <source>
        <strain evidence="8">CCUG 43114</strain>
    </source>
</reference>
<dbReference type="EMBL" id="JBHSLD010000001">
    <property type="protein sequence ID" value="MFC5379186.1"/>
    <property type="molecule type" value="Genomic_DNA"/>
</dbReference>
<evidence type="ECO:0000256" key="5">
    <source>
        <dbReference type="ARBA" id="ARBA00023251"/>
    </source>
</evidence>
<proteinExistence type="predicted"/>
<dbReference type="PANTHER" id="PTHR42711">
    <property type="entry name" value="ABC TRANSPORTER ATP-BINDING PROTEIN"/>
    <property type="match status" value="1"/>
</dbReference>
<dbReference type="InterPro" id="IPR050763">
    <property type="entry name" value="ABC_transporter_ATP-binding"/>
</dbReference>
<comment type="caution">
    <text evidence="7">The sequence shown here is derived from an EMBL/GenBank/DDBJ whole genome shotgun (WGS) entry which is preliminary data.</text>
</comment>
<dbReference type="InterPro" id="IPR027417">
    <property type="entry name" value="P-loop_NTPase"/>
</dbReference>
<evidence type="ECO:0000256" key="3">
    <source>
        <dbReference type="ARBA" id="ARBA00022741"/>
    </source>
</evidence>
<evidence type="ECO:0000256" key="1">
    <source>
        <dbReference type="ARBA" id="ARBA00004202"/>
    </source>
</evidence>
<protein>
    <submittedName>
        <fullName evidence="7">ABC transporter ATP-binding protein</fullName>
    </submittedName>
</protein>
<name>A0ABW0GJB9_9MICO</name>
<dbReference type="GO" id="GO:0005524">
    <property type="term" value="F:ATP binding"/>
    <property type="evidence" value="ECO:0007669"/>
    <property type="project" value="UniProtKB-KW"/>
</dbReference>
<keyword evidence="5" id="KW-0046">Antibiotic resistance</keyword>
<keyword evidence="2" id="KW-0813">Transport</keyword>
<evidence type="ECO:0000313" key="7">
    <source>
        <dbReference type="EMBL" id="MFC5379186.1"/>
    </source>
</evidence>
<dbReference type="Gene3D" id="3.40.50.300">
    <property type="entry name" value="P-loop containing nucleotide triphosphate hydrolases"/>
    <property type="match status" value="1"/>
</dbReference>
<comment type="subcellular location">
    <subcellularLocation>
        <location evidence="1">Cell membrane</location>
        <topology evidence="1">Peripheral membrane protein</topology>
    </subcellularLocation>
</comment>
<dbReference type="SMART" id="SM00382">
    <property type="entry name" value="AAA"/>
    <property type="match status" value="1"/>
</dbReference>
<evidence type="ECO:0000256" key="2">
    <source>
        <dbReference type="ARBA" id="ARBA00022448"/>
    </source>
</evidence>
<accession>A0ABW0GJB9</accession>
<dbReference type="CDD" id="cd03230">
    <property type="entry name" value="ABC_DR_subfamily_A"/>
    <property type="match status" value="1"/>
</dbReference>
<organism evidence="7 8">
    <name type="scientific">Aquipuribacter nitratireducens</name>
    <dbReference type="NCBI Taxonomy" id="650104"/>
    <lineage>
        <taxon>Bacteria</taxon>
        <taxon>Bacillati</taxon>
        <taxon>Actinomycetota</taxon>
        <taxon>Actinomycetes</taxon>
        <taxon>Micrococcales</taxon>
        <taxon>Intrasporangiaceae</taxon>
        <taxon>Aquipuribacter</taxon>
    </lineage>
</organism>
<gene>
    <name evidence="7" type="ORF">ACFPJ6_00115</name>
</gene>
<evidence type="ECO:0000259" key="6">
    <source>
        <dbReference type="PROSITE" id="PS50893"/>
    </source>
</evidence>
<dbReference type="InterPro" id="IPR017871">
    <property type="entry name" value="ABC_transporter-like_CS"/>
</dbReference>
<keyword evidence="8" id="KW-1185">Reference proteome</keyword>